<feature type="region of interest" description="Disordered" evidence="11">
    <location>
        <begin position="703"/>
        <end position="744"/>
    </location>
</feature>
<comment type="catalytic activity">
    <reaction evidence="8">
        <text>L-threonyl-[protein] + ATP = O-phospho-L-threonyl-[protein] + ADP + H(+)</text>
        <dbReference type="Rhea" id="RHEA:46608"/>
        <dbReference type="Rhea" id="RHEA-COMP:11060"/>
        <dbReference type="Rhea" id="RHEA-COMP:11605"/>
        <dbReference type="ChEBI" id="CHEBI:15378"/>
        <dbReference type="ChEBI" id="CHEBI:30013"/>
        <dbReference type="ChEBI" id="CHEBI:30616"/>
        <dbReference type="ChEBI" id="CHEBI:61977"/>
        <dbReference type="ChEBI" id="CHEBI:456216"/>
        <dbReference type="EC" id="2.7.11.1"/>
    </reaction>
</comment>
<dbReference type="SUPFAM" id="SSF56112">
    <property type="entry name" value="Protein kinase-like (PK-like)"/>
    <property type="match status" value="1"/>
</dbReference>
<dbReference type="SUPFAM" id="SSF47986">
    <property type="entry name" value="DEATH domain"/>
    <property type="match status" value="1"/>
</dbReference>
<dbReference type="PANTHER" id="PTHR47989:SF62">
    <property type="entry name" value="OS05G0423500 PROTEIN"/>
    <property type="match status" value="1"/>
</dbReference>
<dbReference type="CDD" id="cd14066">
    <property type="entry name" value="STKc_IRAK"/>
    <property type="match status" value="1"/>
</dbReference>
<dbReference type="InterPro" id="IPR017441">
    <property type="entry name" value="Protein_kinase_ATP_BS"/>
</dbReference>
<keyword evidence="5 10" id="KW-0547">Nucleotide-binding</keyword>
<dbReference type="SMART" id="SM00220">
    <property type="entry name" value="S_TKc"/>
    <property type="match status" value="1"/>
</dbReference>
<dbReference type="GeneID" id="8233259"/>
<dbReference type="Proteomes" id="UP000009046">
    <property type="component" value="Unassembled WGS sequence"/>
</dbReference>
<name>E0VYT1_PEDHC</name>
<evidence type="ECO:0000256" key="10">
    <source>
        <dbReference type="PROSITE-ProRule" id="PRU10141"/>
    </source>
</evidence>
<dbReference type="PROSITE" id="PS50011">
    <property type="entry name" value="PROTEIN_KINASE_DOM"/>
    <property type="match status" value="1"/>
</dbReference>
<proteinExistence type="inferred from homology"/>
<evidence type="ECO:0000313" key="13">
    <source>
        <dbReference type="EMBL" id="EEB18537.1"/>
    </source>
</evidence>
<evidence type="ECO:0000256" key="11">
    <source>
        <dbReference type="SAM" id="MobiDB-lite"/>
    </source>
</evidence>
<dbReference type="Gene3D" id="1.20.5.530">
    <property type="entry name" value="Single helix bin"/>
    <property type="match status" value="1"/>
</dbReference>
<dbReference type="GO" id="GO:0045087">
    <property type="term" value="P:innate immune response"/>
    <property type="evidence" value="ECO:0007669"/>
    <property type="project" value="UniProtKB-ARBA"/>
</dbReference>
<dbReference type="EMBL" id="DS235847">
    <property type="protein sequence ID" value="EEB18537.1"/>
    <property type="molecule type" value="Genomic_DNA"/>
</dbReference>
<dbReference type="Gene3D" id="3.30.200.20">
    <property type="entry name" value="Phosphorylase Kinase, domain 1"/>
    <property type="match status" value="1"/>
</dbReference>
<keyword evidence="3" id="KW-0723">Serine/threonine-protein kinase</keyword>
<dbReference type="EC" id="2.7.11.1" evidence="2"/>
<evidence type="ECO:0000256" key="3">
    <source>
        <dbReference type="ARBA" id="ARBA00022527"/>
    </source>
</evidence>
<feature type="domain" description="Protein kinase" evidence="12">
    <location>
        <begin position="209"/>
        <end position="485"/>
    </location>
</feature>
<evidence type="ECO:0000313" key="14">
    <source>
        <dbReference type="EnsemblMetazoa" id="PHUM518290-PA"/>
    </source>
</evidence>
<protein>
    <recommendedName>
        <fullName evidence="2">non-specific serine/threonine protein kinase</fullName>
        <ecNumber evidence="2">2.7.11.1</ecNumber>
    </recommendedName>
</protein>
<dbReference type="CTD" id="8233259"/>
<dbReference type="InterPro" id="IPR011029">
    <property type="entry name" value="DEATH-like_dom_sf"/>
</dbReference>
<feature type="binding site" evidence="10">
    <location>
        <position position="236"/>
    </location>
    <ligand>
        <name>ATP</name>
        <dbReference type="ChEBI" id="CHEBI:30616"/>
    </ligand>
</feature>
<dbReference type="RefSeq" id="XP_002431275.1">
    <property type="nucleotide sequence ID" value="XM_002431230.1"/>
</dbReference>
<evidence type="ECO:0000256" key="6">
    <source>
        <dbReference type="ARBA" id="ARBA00022777"/>
    </source>
</evidence>
<evidence type="ECO:0000256" key="1">
    <source>
        <dbReference type="ARBA" id="ARBA00008718"/>
    </source>
</evidence>
<accession>E0VYT1</accession>
<comment type="similarity">
    <text evidence="1">Belongs to the protein kinase superfamily. TKL Ser/Thr protein kinase family. Pelle subfamily.</text>
</comment>
<evidence type="ECO:0000256" key="8">
    <source>
        <dbReference type="ARBA" id="ARBA00047899"/>
    </source>
</evidence>
<dbReference type="HOGENOM" id="CLU_373540_0_0_1"/>
<feature type="region of interest" description="Disordered" evidence="11">
    <location>
        <begin position="647"/>
        <end position="680"/>
    </location>
</feature>
<dbReference type="PANTHER" id="PTHR47989">
    <property type="entry name" value="OS01G0750732 PROTEIN"/>
    <property type="match status" value="1"/>
</dbReference>
<dbReference type="VEuPathDB" id="VectorBase:PHUM518290"/>
<keyword evidence="6" id="KW-0418">Kinase</keyword>
<evidence type="ECO:0000256" key="9">
    <source>
        <dbReference type="ARBA" id="ARBA00048679"/>
    </source>
</evidence>
<keyword evidence="15" id="KW-1185">Reference proteome</keyword>
<dbReference type="Pfam" id="PF00531">
    <property type="entry name" value="Death"/>
    <property type="match status" value="1"/>
</dbReference>
<keyword evidence="7 10" id="KW-0067">ATP-binding</keyword>
<keyword evidence="4" id="KW-0808">Transferase</keyword>
<evidence type="ECO:0000256" key="2">
    <source>
        <dbReference type="ARBA" id="ARBA00012513"/>
    </source>
</evidence>
<dbReference type="InterPro" id="IPR000488">
    <property type="entry name" value="Death_dom"/>
</dbReference>
<dbReference type="GO" id="GO:0007165">
    <property type="term" value="P:signal transduction"/>
    <property type="evidence" value="ECO:0007669"/>
    <property type="project" value="InterPro"/>
</dbReference>
<dbReference type="OrthoDB" id="4062651at2759"/>
<dbReference type="OMA" id="TENNGLM"/>
<dbReference type="InterPro" id="IPR008271">
    <property type="entry name" value="Ser/Thr_kinase_AS"/>
</dbReference>
<evidence type="ECO:0000259" key="12">
    <source>
        <dbReference type="PROSITE" id="PS50011"/>
    </source>
</evidence>
<organism>
    <name type="scientific">Pediculus humanus subsp. corporis</name>
    <name type="common">Body louse</name>
    <dbReference type="NCBI Taxonomy" id="121224"/>
    <lineage>
        <taxon>Eukaryota</taxon>
        <taxon>Metazoa</taxon>
        <taxon>Ecdysozoa</taxon>
        <taxon>Arthropoda</taxon>
        <taxon>Hexapoda</taxon>
        <taxon>Insecta</taxon>
        <taxon>Pterygota</taxon>
        <taxon>Neoptera</taxon>
        <taxon>Paraneoptera</taxon>
        <taxon>Psocodea</taxon>
        <taxon>Troctomorpha</taxon>
        <taxon>Phthiraptera</taxon>
        <taxon>Anoplura</taxon>
        <taxon>Pediculidae</taxon>
        <taxon>Pediculus</taxon>
    </lineage>
</organism>
<dbReference type="KEGG" id="phu:Phum_PHUM518290"/>
<dbReference type="EnsemblMetazoa" id="PHUM518290-RA">
    <property type="protein sequence ID" value="PHUM518290-PA"/>
    <property type="gene ID" value="PHUM518290"/>
</dbReference>
<dbReference type="AlphaFoldDB" id="E0VYT1"/>
<dbReference type="Gene3D" id="1.10.510.10">
    <property type="entry name" value="Transferase(Phosphotransferase) domain 1"/>
    <property type="match status" value="1"/>
</dbReference>
<dbReference type="FunCoup" id="E0VYT1">
    <property type="interactions" value="1512"/>
</dbReference>
<dbReference type="InterPro" id="IPR011009">
    <property type="entry name" value="Kinase-like_dom_sf"/>
</dbReference>
<evidence type="ECO:0000256" key="7">
    <source>
        <dbReference type="ARBA" id="ARBA00022840"/>
    </source>
</evidence>
<dbReference type="FunFam" id="1.10.510.10:FF:000754">
    <property type="entry name" value="Interleukin-1 receptor-associated kinase"/>
    <property type="match status" value="1"/>
</dbReference>
<dbReference type="EMBL" id="AAZO01006296">
    <property type="status" value="NOT_ANNOTATED_CDS"/>
    <property type="molecule type" value="Genomic_DNA"/>
</dbReference>
<reference evidence="13" key="2">
    <citation type="submission" date="2007-04" db="EMBL/GenBank/DDBJ databases">
        <title>The genome of the human body louse.</title>
        <authorList>
            <consortium name="The Human Body Louse Genome Consortium"/>
            <person name="Kirkness E."/>
            <person name="Walenz B."/>
            <person name="Hass B."/>
            <person name="Bruggner R."/>
            <person name="Strausberg R."/>
        </authorList>
    </citation>
    <scope>NUCLEOTIDE SEQUENCE</scope>
    <source>
        <strain evidence="13">USDA</strain>
    </source>
</reference>
<dbReference type="Pfam" id="PF00069">
    <property type="entry name" value="Pkinase"/>
    <property type="match status" value="1"/>
</dbReference>
<dbReference type="PROSITE" id="PS00108">
    <property type="entry name" value="PROTEIN_KINASE_ST"/>
    <property type="match status" value="1"/>
</dbReference>
<dbReference type="GO" id="GO:0004674">
    <property type="term" value="F:protein serine/threonine kinase activity"/>
    <property type="evidence" value="ECO:0007669"/>
    <property type="project" value="UniProtKB-KW"/>
</dbReference>
<dbReference type="STRING" id="121224.E0VYT1"/>
<feature type="compositionally biased region" description="Basic and acidic residues" evidence="11">
    <location>
        <begin position="704"/>
        <end position="728"/>
    </location>
</feature>
<reference evidence="13" key="1">
    <citation type="submission" date="2007-04" db="EMBL/GenBank/DDBJ databases">
        <title>Annotation of Pediculus humanus corporis strain USDA.</title>
        <authorList>
            <person name="Kirkness E."/>
            <person name="Hannick L."/>
            <person name="Hass B."/>
            <person name="Bruggner R."/>
            <person name="Lawson D."/>
            <person name="Bidwell S."/>
            <person name="Joardar V."/>
            <person name="Caler E."/>
            <person name="Walenz B."/>
            <person name="Inman J."/>
            <person name="Schobel S."/>
            <person name="Galinsky K."/>
            <person name="Amedeo P."/>
            <person name="Strausberg R."/>
        </authorList>
    </citation>
    <scope>NUCLEOTIDE SEQUENCE</scope>
    <source>
        <strain evidence="13">USDA</strain>
    </source>
</reference>
<evidence type="ECO:0000256" key="5">
    <source>
        <dbReference type="ARBA" id="ARBA00022741"/>
    </source>
</evidence>
<reference evidence="14" key="3">
    <citation type="submission" date="2021-02" db="UniProtKB">
        <authorList>
            <consortium name="EnsemblMetazoa"/>
        </authorList>
    </citation>
    <scope>IDENTIFICATION</scope>
    <source>
        <strain evidence="14">USDA</strain>
    </source>
</reference>
<evidence type="ECO:0000256" key="4">
    <source>
        <dbReference type="ARBA" id="ARBA00022679"/>
    </source>
</evidence>
<dbReference type="PROSITE" id="PS00107">
    <property type="entry name" value="PROTEIN_KINASE_ATP"/>
    <property type="match status" value="1"/>
</dbReference>
<dbReference type="eggNOG" id="KOG1187">
    <property type="taxonomic scope" value="Eukaryota"/>
</dbReference>
<dbReference type="InParanoid" id="E0VYT1"/>
<dbReference type="InterPro" id="IPR000719">
    <property type="entry name" value="Prot_kinase_dom"/>
</dbReference>
<feature type="compositionally biased region" description="Polar residues" evidence="11">
    <location>
        <begin position="651"/>
        <end position="662"/>
    </location>
</feature>
<feature type="compositionally biased region" description="Polar residues" evidence="11">
    <location>
        <begin position="157"/>
        <end position="167"/>
    </location>
</feature>
<sequence length="744" mass="83378">MFPVGGVHMNFDVLTIQTLRREILRGNSPTDELLTKWGHQNHTILELFVLLSKMQHYQAMLIIKPFVDPEYHKLIYEGEQNLNRLFKIDQNSKNDTTNRLDQNTSQCRPQNENLNVDLAENKIINGQDPGSSAVNDFKNSRNNAQTALLNRPLSDTPMGSNHQNQIPSKFLKPDSSKDKNVSEISSIAERVGILPFITFKELEIATGGWDPSTILGKGGFGTVYKGTWKNTLVAIKRTKNSETDENHSIQIQQILGELKMLNSYRHDNILPLYGFSMDGEDPCLIYQFMPNGSLEDRLLCRHGSKPLTWSQRLNIATGTARGIQFLHTIGEKPLIHGDIKSANILLDLNYEPKIGDFGLAREGPYNHYTHMKVSRVHGTRPYLPDEFLRHKKFSTKVDTHSFGIVLFELATGLRAYDEQRHHKFLKDLVENIPKVQLGTLIDRKSGLDEQQSFLSLIALGKCCVSRKPKDRPEMVVVLQELNAIVMKRDMLVKVQSAVKQNSATPSSPFEMQALYDIISQQKRISPSTSNAINVRPVTKLMPSLQQYSPEPQGVTYAVSPEGLGQSPNFNNYTNNNNVNLNNPFLPLDNSKVDKLDIPKAILVNAEEVTENNGLMEGAEEKLLSKTIYQNLKGTSQSKEELKRVAPAISISPPTNSQESPPSASGIKEGQGNNPSGETEDLLDYEYTSDIENFLPLISVLGVKGKNDEPKDSKSSQENVSKENEEQHSDVNTSAKGKPLWILND</sequence>
<evidence type="ECO:0000313" key="15">
    <source>
        <dbReference type="Proteomes" id="UP000009046"/>
    </source>
</evidence>
<gene>
    <name evidence="14" type="primary">8233259</name>
    <name evidence="13" type="ORF">Phum_PHUM518290</name>
</gene>
<feature type="region of interest" description="Disordered" evidence="11">
    <location>
        <begin position="151"/>
        <end position="178"/>
    </location>
</feature>
<dbReference type="GO" id="GO:0005524">
    <property type="term" value="F:ATP binding"/>
    <property type="evidence" value="ECO:0007669"/>
    <property type="project" value="UniProtKB-UniRule"/>
</dbReference>
<comment type="catalytic activity">
    <reaction evidence="9">
        <text>L-seryl-[protein] + ATP = O-phospho-L-seryl-[protein] + ADP + H(+)</text>
        <dbReference type="Rhea" id="RHEA:17989"/>
        <dbReference type="Rhea" id="RHEA-COMP:9863"/>
        <dbReference type="Rhea" id="RHEA-COMP:11604"/>
        <dbReference type="ChEBI" id="CHEBI:15378"/>
        <dbReference type="ChEBI" id="CHEBI:29999"/>
        <dbReference type="ChEBI" id="CHEBI:30616"/>
        <dbReference type="ChEBI" id="CHEBI:83421"/>
        <dbReference type="ChEBI" id="CHEBI:456216"/>
        <dbReference type="EC" id="2.7.11.1"/>
    </reaction>
</comment>